<sequence length="652" mass="72112">MNKDSFCLSSAGLKNINKEDKNFLFIFGDQEVRMNNIFAEFFSPLVSRLHLSDPTINSFVFDYPSDAKSKLPKFDELLSDDIQQLIHNISSGLKVTINEEQKEKLLIISVLIDNDELFDELFKLFPIDVNHSNIDHLLNQIQMIEKLSLLNKIKNLYLPALIDKVSSNLYAIDENKLKKLSKPILLSIISSDKLKIKSEDWLFDFIRSIQEDEGNINEYGIDFYEQICISCLSEDKFKELLLRIKPSDMTTTFWEHICSRICDPKSKENNKNNRYNKYSKSVVVGGFDKYSQLNEKPNIFGLNGDLIISPPVKLSFDSSLHQSYSVYAWYSVVVTSGGSLRGVGCNKDGRIGASLTKTEINDFTEFCVRDDNGLPLKPVSAVCCSRCTLYMFTKSGGKGRQLVLCDKEINDGKEIYLDIGNQEPVALFGGFFYAAAINSEGEVIFINRNSIKNSPSSPITSFPLPDDEKASSVACCSGSIVALSSSGRVFSSVIDEGSCILNFSAVVELSSHEIVSLSGVFEHCLCVSSEGRVFGRGSNSRGQLALGERTRSASSFTEISSLSGHEIVAAYAGGLHSLFMTREGKVLSCGCNCCGQLLLSTGASEDVYSPKETTVTSDAKFCIAGQGLSVVFIGGEPPPNTPNMRIQQHHLY</sequence>
<dbReference type="PROSITE" id="PS50012">
    <property type="entry name" value="RCC1_3"/>
    <property type="match status" value="1"/>
</dbReference>
<reference evidence="3 4" key="1">
    <citation type="submission" date="2024-04" db="EMBL/GenBank/DDBJ databases">
        <title>Tritrichomonas musculus Genome.</title>
        <authorList>
            <person name="Alves-Ferreira E."/>
            <person name="Grigg M."/>
            <person name="Lorenzi H."/>
            <person name="Galac M."/>
        </authorList>
    </citation>
    <scope>NUCLEOTIDE SEQUENCE [LARGE SCALE GENOMIC DNA]</scope>
    <source>
        <strain evidence="3 4">EAF2021</strain>
    </source>
</reference>
<evidence type="ECO:0000256" key="2">
    <source>
        <dbReference type="PROSITE-ProRule" id="PRU00235"/>
    </source>
</evidence>
<proteinExistence type="predicted"/>
<evidence type="ECO:0000313" key="3">
    <source>
        <dbReference type="EMBL" id="KAK8894880.1"/>
    </source>
</evidence>
<dbReference type="Proteomes" id="UP001470230">
    <property type="component" value="Unassembled WGS sequence"/>
</dbReference>
<protein>
    <submittedName>
        <fullName evidence="3">E3 ubiquitin-protein ligase herc4</fullName>
    </submittedName>
</protein>
<accession>A0ABR2KUR8</accession>
<gene>
    <name evidence="3" type="ORF">M9Y10_023320</name>
</gene>
<dbReference type="InterPro" id="IPR009091">
    <property type="entry name" value="RCC1/BLIP-II"/>
</dbReference>
<organism evidence="3 4">
    <name type="scientific">Tritrichomonas musculus</name>
    <dbReference type="NCBI Taxonomy" id="1915356"/>
    <lineage>
        <taxon>Eukaryota</taxon>
        <taxon>Metamonada</taxon>
        <taxon>Parabasalia</taxon>
        <taxon>Tritrichomonadida</taxon>
        <taxon>Tritrichomonadidae</taxon>
        <taxon>Tritrichomonas</taxon>
    </lineage>
</organism>
<name>A0ABR2KUR8_9EUKA</name>
<dbReference type="PANTHER" id="PTHR22872">
    <property type="entry name" value="BTK-BINDING PROTEIN-RELATED"/>
    <property type="match status" value="1"/>
</dbReference>
<feature type="repeat" description="RCC1" evidence="2">
    <location>
        <begin position="531"/>
        <end position="583"/>
    </location>
</feature>
<comment type="caution">
    <text evidence="3">The sequence shown here is derived from an EMBL/GenBank/DDBJ whole genome shotgun (WGS) entry which is preliminary data.</text>
</comment>
<evidence type="ECO:0000256" key="1">
    <source>
        <dbReference type="ARBA" id="ARBA00022737"/>
    </source>
</evidence>
<dbReference type="InterPro" id="IPR051625">
    <property type="entry name" value="Signaling_Regulatory_Domain"/>
</dbReference>
<dbReference type="PRINTS" id="PR00633">
    <property type="entry name" value="RCCNDNSATION"/>
</dbReference>
<dbReference type="SUPFAM" id="SSF50985">
    <property type="entry name" value="RCC1/BLIP-II"/>
    <property type="match status" value="1"/>
</dbReference>
<dbReference type="EMBL" id="JAPFFF010000003">
    <property type="protein sequence ID" value="KAK8894880.1"/>
    <property type="molecule type" value="Genomic_DNA"/>
</dbReference>
<evidence type="ECO:0000313" key="4">
    <source>
        <dbReference type="Proteomes" id="UP001470230"/>
    </source>
</evidence>
<dbReference type="InterPro" id="IPR000408">
    <property type="entry name" value="Reg_chr_condens"/>
</dbReference>
<keyword evidence="4" id="KW-1185">Reference proteome</keyword>
<keyword evidence="1" id="KW-0677">Repeat</keyword>
<dbReference type="Gene3D" id="2.130.10.30">
    <property type="entry name" value="Regulator of chromosome condensation 1/beta-lactamase-inhibitor protein II"/>
    <property type="match status" value="2"/>
</dbReference>
<dbReference type="Pfam" id="PF13540">
    <property type="entry name" value="RCC1_2"/>
    <property type="match status" value="1"/>
</dbReference>